<proteinExistence type="predicted"/>
<accession>A0A8X6YDR2</accession>
<comment type="caution">
    <text evidence="1">The sequence shown here is derived from an EMBL/GenBank/DDBJ whole genome shotgun (WGS) entry which is preliminary data.</text>
</comment>
<evidence type="ECO:0000313" key="2">
    <source>
        <dbReference type="Proteomes" id="UP000886998"/>
    </source>
</evidence>
<dbReference type="Proteomes" id="UP000886998">
    <property type="component" value="Unassembled WGS sequence"/>
</dbReference>
<dbReference type="EMBL" id="BMAV01017478">
    <property type="protein sequence ID" value="GFY69151.1"/>
    <property type="molecule type" value="Genomic_DNA"/>
</dbReference>
<keyword evidence="2" id="KW-1185">Reference proteome</keyword>
<sequence>MVECLTTTNWAAGENRLSEDDDTHPVVNTINYVEIFAKTVCEHCRELIFPKVNSLSDVEIDTCRRPDRWFIPKSTRTVPIETRKNVQAIFLLAFIKLAEECQVLLESRFAFLSELNSGKSERPPQEIIFKDSIFFDRIGTVLVEMSETGRITQELIKSLRISIRKDCSNIPDLLSRVPVFENAVIENLFLRSIIRLSLTCRELLRNPDLFRQLPDDAKTCSHT</sequence>
<dbReference type="AlphaFoldDB" id="A0A8X6YDR2"/>
<organism evidence="1 2">
    <name type="scientific">Trichonephila inaurata madagascariensis</name>
    <dbReference type="NCBI Taxonomy" id="2747483"/>
    <lineage>
        <taxon>Eukaryota</taxon>
        <taxon>Metazoa</taxon>
        <taxon>Ecdysozoa</taxon>
        <taxon>Arthropoda</taxon>
        <taxon>Chelicerata</taxon>
        <taxon>Arachnida</taxon>
        <taxon>Araneae</taxon>
        <taxon>Araneomorphae</taxon>
        <taxon>Entelegynae</taxon>
        <taxon>Araneoidea</taxon>
        <taxon>Nephilidae</taxon>
        <taxon>Trichonephila</taxon>
        <taxon>Trichonephila inaurata</taxon>
    </lineage>
</organism>
<evidence type="ECO:0000313" key="1">
    <source>
        <dbReference type="EMBL" id="GFY69151.1"/>
    </source>
</evidence>
<gene>
    <name evidence="1" type="ORF">TNIN_21361</name>
</gene>
<reference evidence="1" key="1">
    <citation type="submission" date="2020-08" db="EMBL/GenBank/DDBJ databases">
        <title>Multicomponent nature underlies the extraordinary mechanical properties of spider dragline silk.</title>
        <authorList>
            <person name="Kono N."/>
            <person name="Nakamura H."/>
            <person name="Mori M."/>
            <person name="Yoshida Y."/>
            <person name="Ohtoshi R."/>
            <person name="Malay A.D."/>
            <person name="Moran D.A.P."/>
            <person name="Tomita M."/>
            <person name="Numata K."/>
            <person name="Arakawa K."/>
        </authorList>
    </citation>
    <scope>NUCLEOTIDE SEQUENCE</scope>
</reference>
<dbReference type="OrthoDB" id="6436899at2759"/>
<protein>
    <submittedName>
        <fullName evidence="1">Uncharacterized protein</fullName>
    </submittedName>
</protein>
<name>A0A8X6YDR2_9ARAC</name>